<keyword evidence="3" id="KW-1185">Reference proteome</keyword>
<evidence type="ECO:0000256" key="1">
    <source>
        <dbReference type="SAM" id="MobiDB-lite"/>
    </source>
</evidence>
<gene>
    <name evidence="2" type="ORF">WN944_003278</name>
</gene>
<dbReference type="EMBL" id="JBCGBO010000006">
    <property type="protein sequence ID" value="KAK9192585.1"/>
    <property type="molecule type" value="Genomic_DNA"/>
</dbReference>
<comment type="caution">
    <text evidence="2">The sequence shown here is derived from an EMBL/GenBank/DDBJ whole genome shotgun (WGS) entry which is preliminary data.</text>
</comment>
<proteinExistence type="predicted"/>
<dbReference type="PANTHER" id="PTHR40903:SF1">
    <property type="entry name" value="HYPHALLY REGULATED CELL WALL PROTEIN 3"/>
    <property type="match status" value="1"/>
</dbReference>
<dbReference type="PANTHER" id="PTHR40903">
    <property type="entry name" value="GLYCINE-RICH CELL WALL STRUCTURAL PROTEIN 1-LIKE"/>
    <property type="match status" value="1"/>
</dbReference>
<organism evidence="2 3">
    <name type="scientific">Citrus x changshan-huyou</name>
    <dbReference type="NCBI Taxonomy" id="2935761"/>
    <lineage>
        <taxon>Eukaryota</taxon>
        <taxon>Viridiplantae</taxon>
        <taxon>Streptophyta</taxon>
        <taxon>Embryophyta</taxon>
        <taxon>Tracheophyta</taxon>
        <taxon>Spermatophyta</taxon>
        <taxon>Magnoliopsida</taxon>
        <taxon>eudicotyledons</taxon>
        <taxon>Gunneridae</taxon>
        <taxon>Pentapetalae</taxon>
        <taxon>rosids</taxon>
        <taxon>malvids</taxon>
        <taxon>Sapindales</taxon>
        <taxon>Rutaceae</taxon>
        <taxon>Aurantioideae</taxon>
        <taxon>Citrus</taxon>
    </lineage>
</organism>
<sequence>MGATIPALMHRIPSELRSQACLGESSTKMGDLLGSPRVAPLLLSFQPVNPLFAADPSLLRALAGFDRGRGVSGQLGPAGERGKGRGGLNCAAAESGQNSAVKRAWARAVLRWVTSWEVLVLHPSFYLFSRLILFSRPTPSLLRALAGFDRGRGVSGQLGPAGERGKGRGVLNCAAAESGQARGARVNRLILFSRPTPSLLRALAGFDRGRGVSGQLGPAGERGKGRGGLNCAAAESGQNSAVKRAWARAVLRWVTSWEVLVLHPSFYLFSRLILFSRPTPSLLRALAGFDRGRGVSGQLGPAGERGKGRGGLNCAAAESGQNSAVKRAWARAVLRWVTSWEVLVLHPSFYLFSRLILFSRPTPSLLRALAGFDRGRGVSGQLGPAGERAKGPRRAELCGGRVGNSAVKRAWARAVLRWVTSWEVLVLHPSFYLFSRLILFSRPTPSLLRALAGFDRGRGVSGQLGPAGERGKGRGGLNCAAAESGQNSAVKRAWARAVLRWVTSWEVLVLHPSFYLFSRLILFSRPTPSLLRALAGFDRGRGVSGQLGPAGERGKGRGGLNCAAAESGQNSAVKRAWARAVLRWVTSWEVLVLHPSFYLFSRLILFSRPTPSLLRALAGFDRGRGVSGQLGPAGERGKGRGGLNCAAAESGQNSAVKRAWARAVLRWVTSWEVLVLHPSFYLFSRLILFSRPTPSLLRALAGFDRGRGVSGQLGPAGERGKGRGGLNCAAAESGQNSAVKRVWARAVLRWVTSWEVLVLHPSFYLFSRLILFSRPTPSLLRALAGFDRGRGVSGQLGPAGERGKDRGGLNCAAAESGHARGARVNRLIIFSRPTPSLLRALAGFDRGRGVSGQLGPAGERGKGRGGLNCAAAESGQARGARRVWTAGAGSPGHLGPAGERGKGRGGMNCAAAESGQARGARRVSIAGAGSQVSSDPPGSGQKGRGGLNCAAAESGQNSAVKRAWARAVLRWVTSWEVLVLHPFFYLFSRLILFSRPTPSLLRALAGFDRGRGVSGQLGPAGERGKGRGGLNCAAAESGQNSAVKRAWARAVLRWVTSWEVLVLHPSFYLFSRLILFSRPTPSLLRALAGFDRGRGVSGQLGPAGERGKGRGGLNCAAAESGQNSAVKRAWARAVLRWVTSWEVLVLHPSFYLFSRLILFSRPTPSLLRALAGFDRGRGVSGQLGPAGERGKGRGGLNCAAAESGQNSAVKRAWARAVLRWVTSWEVLVLHPSFYLFSRLILFSRPTPSLLRALAGFDRGRGVSGQLGPAGERGKGRGGLNCAAAESGQNSAVKRAWARAVLRWVTSWEVLVLHPSFYLFSRLILFSRPTPSLLRALAGFDRGRGVSGQLGPAGERGKGRGGLNCAAAESGQNSAVKRAWARAVLRWVTSWEVLVLHPSFYLFSRLILFSRPTPSLLRALAGFDRGRGVSGQLGPAGERGKGRGGLNCAAAESGQNSAVKRAWARAVLRWVTSWEVLVLHPSFYLFSRLILFSRPTPSLLRALAGFDRGRGVSVQLGPAGERGKGRGGLNCAAAESGQNSAVKRAWARAVLRWVTSWEVLVLHPSFYLFSRLILFSRPTPSLLRALAGFDRGRGVSGQLGPTGERGKGRGGLNCAAAESGQNSAVKRAWARAVLRWVTSWEVLVLHPSFYLFSRLILFSRPTPSLLRALAGFDRGRGVSGQLGPAGERGKGRGGLNCAAAESGHARGARVK</sequence>
<reference evidence="2 3" key="1">
    <citation type="submission" date="2024-05" db="EMBL/GenBank/DDBJ databases">
        <title>Haplotype-resolved chromosome-level genome assembly of Huyou (Citrus changshanensis).</title>
        <authorList>
            <person name="Miao C."/>
            <person name="Chen W."/>
            <person name="Wu Y."/>
            <person name="Wang L."/>
            <person name="Zhao S."/>
            <person name="Grierson D."/>
            <person name="Xu C."/>
            <person name="Chen K."/>
        </authorList>
    </citation>
    <scope>NUCLEOTIDE SEQUENCE [LARGE SCALE GENOMIC DNA]</scope>
    <source>
        <strain evidence="2">01-14</strain>
        <tissue evidence="2">Leaf</tissue>
    </source>
</reference>
<evidence type="ECO:0000313" key="3">
    <source>
        <dbReference type="Proteomes" id="UP001428341"/>
    </source>
</evidence>
<protein>
    <submittedName>
        <fullName evidence="2">Uncharacterized protein</fullName>
    </submittedName>
</protein>
<feature type="region of interest" description="Disordered" evidence="1">
    <location>
        <begin position="885"/>
        <end position="950"/>
    </location>
</feature>
<accession>A0AAP0QGN2</accession>
<feature type="region of interest" description="Disordered" evidence="1">
    <location>
        <begin position="1679"/>
        <end position="1710"/>
    </location>
</feature>
<evidence type="ECO:0000313" key="2">
    <source>
        <dbReference type="EMBL" id="KAK9192585.1"/>
    </source>
</evidence>
<dbReference type="Proteomes" id="UP001428341">
    <property type="component" value="Unassembled WGS sequence"/>
</dbReference>
<name>A0AAP0QGN2_9ROSI</name>